<evidence type="ECO:0000256" key="4">
    <source>
        <dbReference type="ARBA" id="ARBA00022475"/>
    </source>
</evidence>
<evidence type="ECO:0000256" key="7">
    <source>
        <dbReference type="ARBA" id="ARBA00022989"/>
    </source>
</evidence>
<proteinExistence type="inferred from homology"/>
<dbReference type="PANTHER" id="PTHR46494:SF1">
    <property type="entry name" value="CORA FAMILY METAL ION TRANSPORTER (EUROFUNG)"/>
    <property type="match status" value="1"/>
</dbReference>
<protein>
    <submittedName>
        <fullName evidence="13">Magnesium and cobalt transport protein CorA</fullName>
    </submittedName>
</protein>
<keyword evidence="6" id="KW-0460">Magnesium</keyword>
<accession>A0A7M2SS63</accession>
<evidence type="ECO:0000313" key="14">
    <source>
        <dbReference type="Proteomes" id="UP000594205"/>
    </source>
</evidence>
<name>A0A7M2SS63_9ACTN</name>
<comment type="subcellular location">
    <subcellularLocation>
        <location evidence="1">Cell membrane</location>
        <topology evidence="1">Multi-pass membrane protein</topology>
    </subcellularLocation>
</comment>
<organism evidence="13 14">
    <name type="scientific">Streptomyces ferrugineus</name>
    <dbReference type="NCBI Taxonomy" id="1413221"/>
    <lineage>
        <taxon>Bacteria</taxon>
        <taxon>Bacillati</taxon>
        <taxon>Actinomycetota</taxon>
        <taxon>Actinomycetes</taxon>
        <taxon>Kitasatosporales</taxon>
        <taxon>Streptomycetaceae</taxon>
        <taxon>Streptomyces</taxon>
    </lineage>
</organism>
<evidence type="ECO:0000256" key="3">
    <source>
        <dbReference type="ARBA" id="ARBA00022448"/>
    </source>
</evidence>
<dbReference type="GO" id="GO:0005886">
    <property type="term" value="C:plasma membrane"/>
    <property type="evidence" value="ECO:0007669"/>
    <property type="project" value="UniProtKB-SubCell"/>
</dbReference>
<dbReference type="KEGG" id="sfeu:IM697_12205"/>
<evidence type="ECO:0000256" key="6">
    <source>
        <dbReference type="ARBA" id="ARBA00022842"/>
    </source>
</evidence>
<keyword evidence="3" id="KW-0813">Transport</keyword>
<evidence type="ECO:0000256" key="12">
    <source>
        <dbReference type="SAM" id="Phobius"/>
    </source>
</evidence>
<dbReference type="GO" id="GO:0015095">
    <property type="term" value="F:magnesium ion transmembrane transporter activity"/>
    <property type="evidence" value="ECO:0007669"/>
    <property type="project" value="TreeGrafter"/>
</dbReference>
<dbReference type="AlphaFoldDB" id="A0A7M2SS63"/>
<dbReference type="GO" id="GO:0050897">
    <property type="term" value="F:cobalt ion binding"/>
    <property type="evidence" value="ECO:0007669"/>
    <property type="project" value="TreeGrafter"/>
</dbReference>
<dbReference type="CDD" id="cd12830">
    <property type="entry name" value="MtCorA-like"/>
    <property type="match status" value="1"/>
</dbReference>
<evidence type="ECO:0000256" key="9">
    <source>
        <dbReference type="ARBA" id="ARBA00023136"/>
    </source>
</evidence>
<dbReference type="SUPFAM" id="SSF144083">
    <property type="entry name" value="Magnesium transport protein CorA, transmembrane region"/>
    <property type="match status" value="1"/>
</dbReference>
<dbReference type="EMBL" id="CP063373">
    <property type="protein sequence ID" value="QOV39074.1"/>
    <property type="molecule type" value="Genomic_DNA"/>
</dbReference>
<dbReference type="RefSeq" id="WP_194047464.1">
    <property type="nucleotide sequence ID" value="NZ_CP063373.1"/>
</dbReference>
<feature type="transmembrane region" description="Helical" evidence="12">
    <location>
        <begin position="319"/>
        <end position="338"/>
    </location>
</feature>
<dbReference type="Pfam" id="PF01544">
    <property type="entry name" value="CorA"/>
    <property type="match status" value="1"/>
</dbReference>
<keyword evidence="7 12" id="KW-1133">Transmembrane helix</keyword>
<keyword evidence="8" id="KW-0406">Ion transport</keyword>
<comment type="similarity">
    <text evidence="2">Belongs to the CorA metal ion transporter (MIT) (TC 1.A.35) family.</text>
</comment>
<gene>
    <name evidence="13" type="ORF">IM697_12205</name>
</gene>
<dbReference type="PANTHER" id="PTHR46494">
    <property type="entry name" value="CORA FAMILY METAL ION TRANSPORTER (EUROFUNG)"/>
    <property type="match status" value="1"/>
</dbReference>
<comment type="catalytic activity">
    <reaction evidence="10">
        <text>Mg(2+)(in) = Mg(2+)(out)</text>
        <dbReference type="Rhea" id="RHEA:29827"/>
        <dbReference type="ChEBI" id="CHEBI:18420"/>
    </reaction>
</comment>
<dbReference type="SUPFAM" id="SSF143865">
    <property type="entry name" value="CorA soluble domain-like"/>
    <property type="match status" value="1"/>
</dbReference>
<evidence type="ECO:0000256" key="1">
    <source>
        <dbReference type="ARBA" id="ARBA00004651"/>
    </source>
</evidence>
<evidence type="ECO:0000256" key="8">
    <source>
        <dbReference type="ARBA" id="ARBA00023065"/>
    </source>
</evidence>
<dbReference type="Proteomes" id="UP000594205">
    <property type="component" value="Chromosome"/>
</dbReference>
<dbReference type="InterPro" id="IPR045863">
    <property type="entry name" value="CorA_TM1_TM2"/>
</dbReference>
<feature type="transmembrane region" description="Helical" evidence="12">
    <location>
        <begin position="350"/>
        <end position="370"/>
    </location>
</feature>
<keyword evidence="9 12" id="KW-0472">Membrane</keyword>
<sequence length="376" mass="41967">MSMAGNLRKVTGLGKVGGLRKVARLARRRPRVDLSHPARSPLGSSVVNCVTYREGERVPETGDLVDVVQRVRKRGGGGFVWLGLHEPTDHEFAGIAELFDLHPLAVEDAVEAHQRPKLERYDETLFAVFKTVCYVEHEKLTATSEVVNTGEIMVFVGQDFVITVRHGRHGSLGPLREGLEADPEQLAKGPAAVLHAIADHVVDDYLSVTDSVQEDIDEVETDVFAENGARVDPGRIYQLKRELLELKRAVVPLSRPLEELATRPIRVVEPEIQAYFRDVSDHLLRSKEQISAFDELLNSILQAHLAQVTVAQNEDMRKITAWAAIIAIPTMVCGVYGMNFEYMPELRWTFGYPLVIGVISVACVVLHRGFRRNGWL</sequence>
<dbReference type="Gene3D" id="1.20.58.340">
    <property type="entry name" value="Magnesium transport protein CorA, transmembrane region"/>
    <property type="match status" value="2"/>
</dbReference>
<dbReference type="Gene3D" id="3.30.460.20">
    <property type="entry name" value="CorA soluble domain-like"/>
    <property type="match status" value="1"/>
</dbReference>
<evidence type="ECO:0000256" key="10">
    <source>
        <dbReference type="ARBA" id="ARBA00034269"/>
    </source>
</evidence>
<dbReference type="GO" id="GO:0000287">
    <property type="term" value="F:magnesium ion binding"/>
    <property type="evidence" value="ECO:0007669"/>
    <property type="project" value="TreeGrafter"/>
</dbReference>
<dbReference type="FunFam" id="1.20.58.340:FF:000004">
    <property type="entry name" value="Magnesium transport protein CorA"/>
    <property type="match status" value="1"/>
</dbReference>
<comment type="function">
    <text evidence="11">Mediates influx of magnesium ions. Alternates between open and closed states. Activated by low cytoplasmic Mg(2+) levels. Inactive when cytoplasmic Mg(2+) levels are high.</text>
</comment>
<dbReference type="InterPro" id="IPR002523">
    <property type="entry name" value="MgTranspt_CorA/ZnTranspt_ZntB"/>
</dbReference>
<keyword evidence="5 12" id="KW-0812">Transmembrane</keyword>
<evidence type="ECO:0000313" key="13">
    <source>
        <dbReference type="EMBL" id="QOV39074.1"/>
    </source>
</evidence>
<evidence type="ECO:0000256" key="5">
    <source>
        <dbReference type="ARBA" id="ARBA00022692"/>
    </source>
</evidence>
<evidence type="ECO:0000256" key="11">
    <source>
        <dbReference type="ARBA" id="ARBA00045497"/>
    </source>
</evidence>
<reference evidence="13 14" key="1">
    <citation type="submission" date="2020-10" db="EMBL/GenBank/DDBJ databases">
        <title>Streptomyces ferrugineus complate genome analysis.</title>
        <authorList>
            <person name="Anwar N."/>
        </authorList>
    </citation>
    <scope>NUCLEOTIDE SEQUENCE [LARGE SCALE GENOMIC DNA]</scope>
    <source>
        <strain evidence="13 14">CCTCC AA2014009</strain>
    </source>
</reference>
<keyword evidence="4" id="KW-1003">Cell membrane</keyword>
<keyword evidence="14" id="KW-1185">Reference proteome</keyword>
<dbReference type="GO" id="GO:0015087">
    <property type="term" value="F:cobalt ion transmembrane transporter activity"/>
    <property type="evidence" value="ECO:0007669"/>
    <property type="project" value="TreeGrafter"/>
</dbReference>
<dbReference type="InterPro" id="IPR045861">
    <property type="entry name" value="CorA_cytoplasmic_dom"/>
</dbReference>
<evidence type="ECO:0000256" key="2">
    <source>
        <dbReference type="ARBA" id="ARBA00009765"/>
    </source>
</evidence>